<sequence>MTSSPKAVVPPGAWDTHTHVMDPEAWPYAPTRDYTPKAALLSEYPTRITGCTSIVVVQASMQGRSVEPLLDTLAKGSTLPNTTLRGLATFYGDDDDDLSPEYLDKLHAAGVRGTRMQMMAWGHGEQRGGEAILERIRRFEKPFARLGWVICVFCPLKAWAEMADGLRSIDPRVKIIADHCGGSFPGSETKPAFQSLLGLLRDDIIHIKLSGLERLYHGHTDSILSMAPIVWAIVEAGPSRIMFGSDWPHTQLGVSRVGKTEEQRH</sequence>
<dbReference type="EMBL" id="JAWCUI010000035">
    <property type="protein sequence ID" value="KAL1893989.1"/>
    <property type="molecule type" value="Genomic_DNA"/>
</dbReference>
<dbReference type="Pfam" id="PF04909">
    <property type="entry name" value="Amidohydro_2"/>
    <property type="match status" value="1"/>
</dbReference>
<feature type="domain" description="Amidohydrolase-related" evidence="1">
    <location>
        <begin position="14"/>
        <end position="253"/>
    </location>
</feature>
<evidence type="ECO:0000259" key="1">
    <source>
        <dbReference type="Pfam" id="PF04909"/>
    </source>
</evidence>
<comment type="caution">
    <text evidence="2">The sequence shown here is derived from an EMBL/GenBank/DDBJ whole genome shotgun (WGS) entry which is preliminary data.</text>
</comment>
<reference evidence="2 3" key="1">
    <citation type="journal article" date="2024" name="IMA Fungus">
        <title>IMA Genome - F19 : A genome assembly and annotation guide to empower mycologists, including annotated draft genome sequences of Ceratocystis pirilliformis, Diaporthe australafricana, Fusarium ophioides, Paecilomyces lecythidis, and Sporothrix stenoceras.</title>
        <authorList>
            <person name="Aylward J."/>
            <person name="Wilson A.M."/>
            <person name="Visagie C.M."/>
            <person name="Spraker J."/>
            <person name="Barnes I."/>
            <person name="Buitendag C."/>
            <person name="Ceriani C."/>
            <person name="Del Mar Angel L."/>
            <person name="du Plessis D."/>
            <person name="Fuchs T."/>
            <person name="Gasser K."/>
            <person name="Kramer D."/>
            <person name="Li W."/>
            <person name="Munsamy K."/>
            <person name="Piso A."/>
            <person name="Price J.L."/>
            <person name="Sonnekus B."/>
            <person name="Thomas C."/>
            <person name="van der Nest A."/>
            <person name="van Dijk A."/>
            <person name="van Heerden A."/>
            <person name="van Vuuren N."/>
            <person name="Yilmaz N."/>
            <person name="Duong T.A."/>
            <person name="van der Merwe N.A."/>
            <person name="Wingfield M.J."/>
            <person name="Wingfield B.D."/>
        </authorList>
    </citation>
    <scope>NUCLEOTIDE SEQUENCE [LARGE SCALE GENOMIC DNA]</scope>
    <source>
        <strain evidence="2 3">CMW 5346</strain>
    </source>
</reference>
<name>A0ABR3Z3B0_9PEZI</name>
<dbReference type="InterPro" id="IPR006680">
    <property type="entry name" value="Amidohydro-rel"/>
</dbReference>
<keyword evidence="3" id="KW-1185">Reference proteome</keyword>
<gene>
    <name evidence="2" type="ORF">Sste5346_006130</name>
</gene>
<accession>A0ABR3Z3B0</accession>
<dbReference type="InterPro" id="IPR032466">
    <property type="entry name" value="Metal_Hydrolase"/>
</dbReference>
<organism evidence="2 3">
    <name type="scientific">Sporothrix stenoceras</name>
    <dbReference type="NCBI Taxonomy" id="5173"/>
    <lineage>
        <taxon>Eukaryota</taxon>
        <taxon>Fungi</taxon>
        <taxon>Dikarya</taxon>
        <taxon>Ascomycota</taxon>
        <taxon>Pezizomycotina</taxon>
        <taxon>Sordariomycetes</taxon>
        <taxon>Sordariomycetidae</taxon>
        <taxon>Ophiostomatales</taxon>
        <taxon>Ophiostomataceae</taxon>
        <taxon>Sporothrix</taxon>
    </lineage>
</organism>
<protein>
    <recommendedName>
        <fullName evidence="1">Amidohydrolase-related domain-containing protein</fullName>
    </recommendedName>
</protein>
<evidence type="ECO:0000313" key="2">
    <source>
        <dbReference type="EMBL" id="KAL1893989.1"/>
    </source>
</evidence>
<evidence type="ECO:0000313" key="3">
    <source>
        <dbReference type="Proteomes" id="UP001583186"/>
    </source>
</evidence>
<proteinExistence type="predicted"/>
<dbReference type="PANTHER" id="PTHR35563">
    <property type="entry name" value="BARREL METAL-DEPENDENT HYDROLASE, PUTATIVE (AFU_ORTHOLOGUE AFUA_1G16240)-RELATED"/>
    <property type="match status" value="1"/>
</dbReference>
<dbReference type="SUPFAM" id="SSF51556">
    <property type="entry name" value="Metallo-dependent hydrolases"/>
    <property type="match status" value="1"/>
</dbReference>
<dbReference type="Gene3D" id="3.20.20.140">
    <property type="entry name" value="Metal-dependent hydrolases"/>
    <property type="match status" value="1"/>
</dbReference>
<dbReference type="PANTHER" id="PTHR35563:SF2">
    <property type="entry name" value="BARREL METAL-DEPENDENT HYDROLASE, PUTATIVE (AFU_ORTHOLOGUE AFUA_1G16240)-RELATED"/>
    <property type="match status" value="1"/>
</dbReference>
<dbReference type="InterPro" id="IPR052358">
    <property type="entry name" value="Aro_Compnd_Degr_Hydrolases"/>
</dbReference>
<dbReference type="Proteomes" id="UP001583186">
    <property type="component" value="Unassembled WGS sequence"/>
</dbReference>